<reference evidence="7 8" key="1">
    <citation type="submission" date="2021-03" db="EMBL/GenBank/DDBJ databases">
        <title>Antimicrobial resistance genes in bacteria isolated from Japanese honey, and their potential for conferring macrolide and lincosamide resistance in the American foulbrood pathogen Paenibacillus larvae.</title>
        <authorList>
            <person name="Okamoto M."/>
            <person name="Kumagai M."/>
            <person name="Kanamori H."/>
            <person name="Takamatsu D."/>
        </authorList>
    </citation>
    <scope>NUCLEOTIDE SEQUENCE [LARGE SCALE GENOMIC DNA]</scope>
    <source>
        <strain evidence="7 8">J42TS3</strain>
    </source>
</reference>
<keyword evidence="8" id="KW-1185">Reference proteome</keyword>
<dbReference type="PROSITE" id="PS50977">
    <property type="entry name" value="HTH_TETR_2"/>
    <property type="match status" value="1"/>
</dbReference>
<evidence type="ECO:0000313" key="8">
    <source>
        <dbReference type="Proteomes" id="UP000679992"/>
    </source>
</evidence>
<evidence type="ECO:0000256" key="3">
    <source>
        <dbReference type="ARBA" id="ARBA00023125"/>
    </source>
</evidence>
<proteinExistence type="predicted"/>
<feature type="DNA-binding region" description="H-T-H motif" evidence="5">
    <location>
        <begin position="28"/>
        <end position="47"/>
    </location>
</feature>
<gene>
    <name evidence="7" type="ORF">J42TS3_01480</name>
</gene>
<name>A0ABQ4M5A5_9BACL</name>
<evidence type="ECO:0000256" key="4">
    <source>
        <dbReference type="ARBA" id="ARBA00023163"/>
    </source>
</evidence>
<organism evidence="7 8">
    <name type="scientific">Paenibacillus vini</name>
    <dbReference type="NCBI Taxonomy" id="1476024"/>
    <lineage>
        <taxon>Bacteria</taxon>
        <taxon>Bacillati</taxon>
        <taxon>Bacillota</taxon>
        <taxon>Bacilli</taxon>
        <taxon>Bacillales</taxon>
        <taxon>Paenibacillaceae</taxon>
        <taxon>Paenibacillus</taxon>
    </lineage>
</organism>
<dbReference type="PANTHER" id="PTHR30055">
    <property type="entry name" value="HTH-TYPE TRANSCRIPTIONAL REGULATOR RUTR"/>
    <property type="match status" value="1"/>
</dbReference>
<dbReference type="Proteomes" id="UP000679992">
    <property type="component" value="Unassembled WGS sequence"/>
</dbReference>
<keyword evidence="4" id="KW-0804">Transcription</keyword>
<dbReference type="SUPFAM" id="SSF48498">
    <property type="entry name" value="Tetracyclin repressor-like, C-terminal domain"/>
    <property type="match status" value="1"/>
</dbReference>
<protein>
    <submittedName>
        <fullName evidence="7">TetR family transcriptional regulator</fullName>
    </submittedName>
</protein>
<comment type="caution">
    <text evidence="7">The sequence shown here is derived from an EMBL/GenBank/DDBJ whole genome shotgun (WGS) entry which is preliminary data.</text>
</comment>
<dbReference type="Gene3D" id="1.10.357.10">
    <property type="entry name" value="Tetracycline Repressor, domain 2"/>
    <property type="match status" value="1"/>
</dbReference>
<evidence type="ECO:0000259" key="6">
    <source>
        <dbReference type="PROSITE" id="PS50977"/>
    </source>
</evidence>
<dbReference type="InterPro" id="IPR001647">
    <property type="entry name" value="HTH_TetR"/>
</dbReference>
<dbReference type="Gene3D" id="1.10.10.60">
    <property type="entry name" value="Homeodomain-like"/>
    <property type="match status" value="1"/>
</dbReference>
<evidence type="ECO:0000256" key="1">
    <source>
        <dbReference type="ARBA" id="ARBA00022491"/>
    </source>
</evidence>
<sequence>MDKDSKKRKRILEYALQQFVTVGYSKVSTSQIASDLKMSKSTFYKYFTSKEELLFAVIDDFYNLFEQEVQSIINDDRVEITEKVQLFILSVRRRFSQLHVSVVEDLRRAVPEAYAHLEERRKSIITGTLIGMFEQGARDGFFRSDIPPVIIANVLIQAMQHLEHPEVIGRLEYNFVDMFHQVFSVIMEGSLSEEGRERFRS</sequence>
<dbReference type="InterPro" id="IPR036271">
    <property type="entry name" value="Tet_transcr_reg_TetR-rel_C_sf"/>
</dbReference>
<dbReference type="Pfam" id="PF00440">
    <property type="entry name" value="TetR_N"/>
    <property type="match status" value="1"/>
</dbReference>
<dbReference type="PANTHER" id="PTHR30055:SF175">
    <property type="entry name" value="HTH-TYPE TRANSCRIPTIONAL REPRESSOR KSTR2"/>
    <property type="match status" value="1"/>
</dbReference>
<evidence type="ECO:0000256" key="5">
    <source>
        <dbReference type="PROSITE-ProRule" id="PRU00335"/>
    </source>
</evidence>
<dbReference type="SUPFAM" id="SSF46689">
    <property type="entry name" value="Homeodomain-like"/>
    <property type="match status" value="1"/>
</dbReference>
<accession>A0ABQ4M5A5</accession>
<keyword evidence="3 5" id="KW-0238">DNA-binding</keyword>
<dbReference type="InterPro" id="IPR009057">
    <property type="entry name" value="Homeodomain-like_sf"/>
</dbReference>
<dbReference type="PRINTS" id="PR00455">
    <property type="entry name" value="HTHTETR"/>
</dbReference>
<evidence type="ECO:0000256" key="2">
    <source>
        <dbReference type="ARBA" id="ARBA00023015"/>
    </source>
</evidence>
<evidence type="ECO:0000313" key="7">
    <source>
        <dbReference type="EMBL" id="GIP51113.1"/>
    </source>
</evidence>
<dbReference type="EMBL" id="BOSL01000001">
    <property type="protein sequence ID" value="GIP51113.1"/>
    <property type="molecule type" value="Genomic_DNA"/>
</dbReference>
<feature type="domain" description="HTH tetR-type" evidence="6">
    <location>
        <begin position="5"/>
        <end position="65"/>
    </location>
</feature>
<dbReference type="RefSeq" id="WP_213653384.1">
    <property type="nucleotide sequence ID" value="NZ_BOSL01000001.1"/>
</dbReference>
<keyword evidence="2" id="KW-0805">Transcription regulation</keyword>
<keyword evidence="1" id="KW-0678">Repressor</keyword>
<dbReference type="InterPro" id="IPR050109">
    <property type="entry name" value="HTH-type_TetR-like_transc_reg"/>
</dbReference>